<feature type="transmembrane region" description="Helical" evidence="7">
    <location>
        <begin position="30"/>
        <end position="50"/>
    </location>
</feature>
<dbReference type="Pfam" id="PF00112">
    <property type="entry name" value="Peptidase_C1"/>
    <property type="match status" value="1"/>
</dbReference>
<evidence type="ECO:0000313" key="11">
    <source>
        <dbReference type="Proteomes" id="UP000887116"/>
    </source>
</evidence>
<feature type="domain" description="Peptidase C1A papain C-terminal" evidence="8">
    <location>
        <begin position="146"/>
        <end position="363"/>
    </location>
</feature>
<dbReference type="SUPFAM" id="SSF54001">
    <property type="entry name" value="Cysteine proteinases"/>
    <property type="match status" value="1"/>
</dbReference>
<sequence>MNSTESAKRPSESCFYQENHRRFIKENMKIVRVALACIFLAMVASGNLIVNRRGNRRMWREFKGFFNKNYDPDEDQMRHNMWNDLLRRMFLHNMRYTSNQVPFSMGLNEFSDMDHDEFKSKMTGLESEKNCQNSSLIYKPPNNPHIPDNVDWREKGYVTEVQNQGACGACWAFCSIGSLEGQHKRKTGNLVKLSEQNLIDCSKPEGNKGCGGGQMCRALEYAAHTPGVATEASYPFVGTSTDGTCKYANSTVGSPVGGYLEIPYGDEEALRKAVGLLGPIAAGLDGSPESFRHYSGGIYSDPACSNTTLSHALTVIGYGTENGTDYWLVKNSWGKSWGQGGFGKLLRNSNNHCGIASRALFPVLEKASDGSPKLTGPAAS</sequence>
<dbReference type="InterPro" id="IPR025660">
    <property type="entry name" value="Pept_his_AS"/>
</dbReference>
<evidence type="ECO:0000256" key="5">
    <source>
        <dbReference type="ARBA" id="ARBA00023145"/>
    </source>
</evidence>
<dbReference type="Pfam" id="PF08246">
    <property type="entry name" value="Inhibitor_I29"/>
    <property type="match status" value="1"/>
</dbReference>
<keyword evidence="3" id="KW-0378">Hydrolase</keyword>
<protein>
    <submittedName>
        <fullName evidence="10">Cathepsin L</fullName>
    </submittedName>
</protein>
<dbReference type="SMART" id="SM00848">
    <property type="entry name" value="Inhibitor_I29"/>
    <property type="match status" value="1"/>
</dbReference>
<evidence type="ECO:0000259" key="9">
    <source>
        <dbReference type="SMART" id="SM00848"/>
    </source>
</evidence>
<accession>A0A8X6H4G6</accession>
<dbReference type="InterPro" id="IPR000169">
    <property type="entry name" value="Pept_cys_AS"/>
</dbReference>
<dbReference type="EMBL" id="BMAO01024535">
    <property type="protein sequence ID" value="GFQ96028.1"/>
    <property type="molecule type" value="Genomic_DNA"/>
</dbReference>
<dbReference type="GO" id="GO:0006508">
    <property type="term" value="P:proteolysis"/>
    <property type="evidence" value="ECO:0007669"/>
    <property type="project" value="UniProtKB-KW"/>
</dbReference>
<evidence type="ECO:0000256" key="4">
    <source>
        <dbReference type="ARBA" id="ARBA00022807"/>
    </source>
</evidence>
<dbReference type="InterPro" id="IPR039417">
    <property type="entry name" value="Peptidase_C1A_papain-like"/>
</dbReference>
<dbReference type="Proteomes" id="UP000887116">
    <property type="component" value="Unassembled WGS sequence"/>
</dbReference>
<comment type="similarity">
    <text evidence="1">Belongs to the peptidase C1 family.</text>
</comment>
<dbReference type="PRINTS" id="PR00705">
    <property type="entry name" value="PAPAIN"/>
</dbReference>
<dbReference type="AlphaFoldDB" id="A0A8X6H4G6"/>
<dbReference type="InterPro" id="IPR013201">
    <property type="entry name" value="Prot_inhib_I29"/>
</dbReference>
<evidence type="ECO:0000256" key="1">
    <source>
        <dbReference type="ARBA" id="ARBA00008455"/>
    </source>
</evidence>
<dbReference type="PROSITE" id="PS00139">
    <property type="entry name" value="THIOL_PROTEASE_CYS"/>
    <property type="match status" value="1"/>
</dbReference>
<dbReference type="FunFam" id="3.90.70.10:FF:000006">
    <property type="entry name" value="Cathepsin S"/>
    <property type="match status" value="1"/>
</dbReference>
<reference evidence="10" key="1">
    <citation type="submission" date="2020-07" db="EMBL/GenBank/DDBJ databases">
        <title>Multicomponent nature underlies the extraordinary mechanical properties of spider dragline silk.</title>
        <authorList>
            <person name="Kono N."/>
            <person name="Nakamura H."/>
            <person name="Mori M."/>
            <person name="Yoshida Y."/>
            <person name="Ohtoshi R."/>
            <person name="Malay A.D."/>
            <person name="Moran D.A.P."/>
            <person name="Tomita M."/>
            <person name="Numata K."/>
            <person name="Arakawa K."/>
        </authorList>
    </citation>
    <scope>NUCLEOTIDE SEQUENCE</scope>
</reference>
<keyword evidence="5" id="KW-0865">Zymogen</keyword>
<keyword evidence="7" id="KW-0812">Transmembrane</keyword>
<dbReference type="PANTHER" id="PTHR12411">
    <property type="entry name" value="CYSTEINE PROTEASE FAMILY C1-RELATED"/>
    <property type="match status" value="1"/>
</dbReference>
<dbReference type="InterPro" id="IPR000668">
    <property type="entry name" value="Peptidase_C1A_C"/>
</dbReference>
<dbReference type="InterPro" id="IPR013128">
    <property type="entry name" value="Peptidase_C1A"/>
</dbReference>
<comment type="caution">
    <text evidence="10">The sequence shown here is derived from an EMBL/GenBank/DDBJ whole genome shotgun (WGS) entry which is preliminary data.</text>
</comment>
<evidence type="ECO:0000256" key="7">
    <source>
        <dbReference type="SAM" id="Phobius"/>
    </source>
</evidence>
<keyword evidence="7" id="KW-0472">Membrane</keyword>
<dbReference type="OrthoDB" id="640249at2759"/>
<dbReference type="InterPro" id="IPR038765">
    <property type="entry name" value="Papain-like_cys_pep_sf"/>
</dbReference>
<keyword evidence="11" id="KW-1185">Reference proteome</keyword>
<name>A0A8X6H4G6_TRICU</name>
<keyword evidence="7" id="KW-1133">Transmembrane helix</keyword>
<evidence type="ECO:0000256" key="2">
    <source>
        <dbReference type="ARBA" id="ARBA00022670"/>
    </source>
</evidence>
<evidence type="ECO:0000259" key="8">
    <source>
        <dbReference type="SMART" id="SM00645"/>
    </source>
</evidence>
<dbReference type="GO" id="GO:0008234">
    <property type="term" value="F:cysteine-type peptidase activity"/>
    <property type="evidence" value="ECO:0007669"/>
    <property type="project" value="UniProtKB-KW"/>
</dbReference>
<evidence type="ECO:0000256" key="3">
    <source>
        <dbReference type="ARBA" id="ARBA00022801"/>
    </source>
</evidence>
<gene>
    <name evidence="10" type="ORF">TNCT_390231</name>
</gene>
<keyword evidence="6" id="KW-1015">Disulfide bond</keyword>
<keyword evidence="2" id="KW-0645">Protease</keyword>
<feature type="domain" description="Cathepsin propeptide inhibitor" evidence="9">
    <location>
        <begin position="59"/>
        <end position="118"/>
    </location>
</feature>
<evidence type="ECO:0000256" key="6">
    <source>
        <dbReference type="ARBA" id="ARBA00023157"/>
    </source>
</evidence>
<dbReference type="PROSITE" id="PS00639">
    <property type="entry name" value="THIOL_PROTEASE_HIS"/>
    <property type="match status" value="1"/>
</dbReference>
<dbReference type="PROSITE" id="PS00640">
    <property type="entry name" value="THIOL_PROTEASE_ASN"/>
    <property type="match status" value="1"/>
</dbReference>
<dbReference type="CDD" id="cd02248">
    <property type="entry name" value="Peptidase_C1A"/>
    <property type="match status" value="1"/>
</dbReference>
<dbReference type="SMART" id="SM00645">
    <property type="entry name" value="Pept_C1"/>
    <property type="match status" value="1"/>
</dbReference>
<dbReference type="InterPro" id="IPR025661">
    <property type="entry name" value="Pept_asp_AS"/>
</dbReference>
<organism evidence="10 11">
    <name type="scientific">Trichonephila clavata</name>
    <name type="common">Joro spider</name>
    <name type="synonym">Nephila clavata</name>
    <dbReference type="NCBI Taxonomy" id="2740835"/>
    <lineage>
        <taxon>Eukaryota</taxon>
        <taxon>Metazoa</taxon>
        <taxon>Ecdysozoa</taxon>
        <taxon>Arthropoda</taxon>
        <taxon>Chelicerata</taxon>
        <taxon>Arachnida</taxon>
        <taxon>Araneae</taxon>
        <taxon>Araneomorphae</taxon>
        <taxon>Entelegynae</taxon>
        <taxon>Araneoidea</taxon>
        <taxon>Nephilidae</taxon>
        <taxon>Trichonephila</taxon>
    </lineage>
</organism>
<dbReference type="Gene3D" id="3.90.70.10">
    <property type="entry name" value="Cysteine proteinases"/>
    <property type="match status" value="1"/>
</dbReference>
<evidence type="ECO:0000313" key="10">
    <source>
        <dbReference type="EMBL" id="GFQ96028.1"/>
    </source>
</evidence>
<proteinExistence type="inferred from homology"/>
<keyword evidence="4" id="KW-0788">Thiol protease</keyword>